<evidence type="ECO:0000313" key="7">
    <source>
        <dbReference type="EMBL" id="RED18872.1"/>
    </source>
</evidence>
<comment type="caution">
    <text evidence="7">The sequence shown here is derived from an EMBL/GenBank/DDBJ whole genome shotgun (WGS) entry which is preliminary data.</text>
</comment>
<dbReference type="GO" id="GO:0009007">
    <property type="term" value="F:site-specific DNA-methyltransferase (adenine-specific) activity"/>
    <property type="evidence" value="ECO:0007669"/>
    <property type="project" value="UniProtKB-EC"/>
</dbReference>
<feature type="compositionally biased region" description="Basic and acidic residues" evidence="5">
    <location>
        <begin position="66"/>
        <end position="77"/>
    </location>
</feature>
<keyword evidence="3" id="KW-0808">Transferase</keyword>
<dbReference type="InterPro" id="IPR001091">
    <property type="entry name" value="RM_Methyltransferase"/>
</dbReference>
<dbReference type="EMBL" id="QRDP01000002">
    <property type="protein sequence ID" value="RED18872.1"/>
    <property type="molecule type" value="Genomic_DNA"/>
</dbReference>
<feature type="region of interest" description="Disordered" evidence="5">
    <location>
        <begin position="53"/>
        <end position="77"/>
    </location>
</feature>
<evidence type="ECO:0000256" key="2">
    <source>
        <dbReference type="ARBA" id="ARBA00022603"/>
    </source>
</evidence>
<dbReference type="RefSeq" id="WP_147297585.1">
    <property type="nucleotide sequence ID" value="NZ_QRDP01000002.1"/>
</dbReference>
<keyword evidence="2 7" id="KW-0489">Methyltransferase</keyword>
<dbReference type="GO" id="GO:0008170">
    <property type="term" value="F:N-methyltransferase activity"/>
    <property type="evidence" value="ECO:0007669"/>
    <property type="project" value="InterPro"/>
</dbReference>
<keyword evidence="8" id="KW-1185">Reference proteome</keyword>
<dbReference type="Pfam" id="PF01555">
    <property type="entry name" value="N6_N4_Mtase"/>
    <property type="match status" value="1"/>
</dbReference>
<dbReference type="GO" id="GO:0003677">
    <property type="term" value="F:DNA binding"/>
    <property type="evidence" value="ECO:0007669"/>
    <property type="project" value="InterPro"/>
</dbReference>
<dbReference type="AlphaFoldDB" id="A0A3D9FJP7"/>
<dbReference type="InterPro" id="IPR002941">
    <property type="entry name" value="DNA_methylase_N4/N6"/>
</dbReference>
<evidence type="ECO:0000256" key="1">
    <source>
        <dbReference type="ARBA" id="ARBA00011900"/>
    </source>
</evidence>
<evidence type="ECO:0000256" key="5">
    <source>
        <dbReference type="SAM" id="MobiDB-lite"/>
    </source>
</evidence>
<evidence type="ECO:0000259" key="6">
    <source>
        <dbReference type="Pfam" id="PF01555"/>
    </source>
</evidence>
<gene>
    <name evidence="7" type="ORF">DFR46_0006</name>
</gene>
<evidence type="ECO:0000313" key="8">
    <source>
        <dbReference type="Proteomes" id="UP000256310"/>
    </source>
</evidence>
<organism evidence="7 8">
    <name type="scientific">Parasphingopyxis lamellibrachiae</name>
    <dbReference type="NCBI Taxonomy" id="680125"/>
    <lineage>
        <taxon>Bacteria</taxon>
        <taxon>Pseudomonadati</taxon>
        <taxon>Pseudomonadota</taxon>
        <taxon>Alphaproteobacteria</taxon>
        <taxon>Sphingomonadales</taxon>
        <taxon>Sphingomonadaceae</taxon>
        <taxon>Parasphingopyxis</taxon>
    </lineage>
</organism>
<feature type="non-terminal residue" evidence="7">
    <location>
        <position position="1"/>
    </location>
</feature>
<evidence type="ECO:0000256" key="3">
    <source>
        <dbReference type="ARBA" id="ARBA00022679"/>
    </source>
</evidence>
<accession>A0A3D9FJP7</accession>
<dbReference type="EC" id="2.1.1.72" evidence="1"/>
<feature type="domain" description="DNA methylase N-4/N-6" evidence="6">
    <location>
        <begin position="1"/>
        <end position="44"/>
    </location>
</feature>
<protein>
    <recommendedName>
        <fullName evidence="1">site-specific DNA-methyltransferase (adenine-specific)</fullName>
        <ecNumber evidence="1">2.1.1.72</ecNumber>
    </recommendedName>
</protein>
<dbReference type="PRINTS" id="PR00508">
    <property type="entry name" value="S21N4MTFRASE"/>
</dbReference>
<dbReference type="GO" id="GO:0032259">
    <property type="term" value="P:methylation"/>
    <property type="evidence" value="ECO:0007669"/>
    <property type="project" value="UniProtKB-KW"/>
</dbReference>
<dbReference type="Proteomes" id="UP000256310">
    <property type="component" value="Unassembled WGS sequence"/>
</dbReference>
<reference evidence="7 8" key="1">
    <citation type="submission" date="2018-07" db="EMBL/GenBank/DDBJ databases">
        <title>Genomic Encyclopedia of Type Strains, Phase IV (KMG-IV): sequencing the most valuable type-strain genomes for metagenomic binning, comparative biology and taxonomic classification.</title>
        <authorList>
            <person name="Goeker M."/>
        </authorList>
    </citation>
    <scope>NUCLEOTIDE SEQUENCE [LARGE SCALE GENOMIC DNA]</scope>
    <source>
        <strain evidence="7 8">DSM 26725</strain>
    </source>
</reference>
<evidence type="ECO:0000256" key="4">
    <source>
        <dbReference type="ARBA" id="ARBA00047942"/>
    </source>
</evidence>
<dbReference type="InterPro" id="IPR029063">
    <property type="entry name" value="SAM-dependent_MTases_sf"/>
</dbReference>
<name>A0A3D9FJP7_9SPHN</name>
<dbReference type="Gene3D" id="3.40.50.150">
    <property type="entry name" value="Vaccinia Virus protein VP39"/>
    <property type="match status" value="1"/>
</dbReference>
<dbReference type="SUPFAM" id="SSF53335">
    <property type="entry name" value="S-adenosyl-L-methionine-dependent methyltransferases"/>
    <property type="match status" value="1"/>
</dbReference>
<sequence>IRDCSKQRGLILDPFSGSGTTLVAAARTGRRGAAIEIDPVYCDVTLGRLAKETGATPKLPSGQTFDEARTTRLSGEE</sequence>
<comment type="catalytic activity">
    <reaction evidence="4">
        <text>a 2'-deoxyadenosine in DNA + S-adenosyl-L-methionine = an N(6)-methyl-2'-deoxyadenosine in DNA + S-adenosyl-L-homocysteine + H(+)</text>
        <dbReference type="Rhea" id="RHEA:15197"/>
        <dbReference type="Rhea" id="RHEA-COMP:12418"/>
        <dbReference type="Rhea" id="RHEA-COMP:12419"/>
        <dbReference type="ChEBI" id="CHEBI:15378"/>
        <dbReference type="ChEBI" id="CHEBI:57856"/>
        <dbReference type="ChEBI" id="CHEBI:59789"/>
        <dbReference type="ChEBI" id="CHEBI:90615"/>
        <dbReference type="ChEBI" id="CHEBI:90616"/>
        <dbReference type="EC" id="2.1.1.72"/>
    </reaction>
</comment>
<proteinExistence type="predicted"/>